<evidence type="ECO:0000259" key="5">
    <source>
        <dbReference type="PROSITE" id="PS51379"/>
    </source>
</evidence>
<dbReference type="Pfam" id="PF12837">
    <property type="entry name" value="Fer4_6"/>
    <property type="match status" value="1"/>
</dbReference>
<keyword evidence="7" id="KW-1185">Reference proteome</keyword>
<dbReference type="PROSITE" id="PS51379">
    <property type="entry name" value="4FE4S_FER_2"/>
    <property type="match status" value="3"/>
</dbReference>
<dbReference type="InterPro" id="IPR050157">
    <property type="entry name" value="PSI_iron-sulfur_center"/>
</dbReference>
<proteinExistence type="predicted"/>
<dbReference type="PANTHER" id="PTHR24960">
    <property type="entry name" value="PHOTOSYSTEM I IRON-SULFUR CENTER-RELATED"/>
    <property type="match status" value="1"/>
</dbReference>
<evidence type="ECO:0000313" key="6">
    <source>
        <dbReference type="EMBL" id="AKH20986.1"/>
    </source>
</evidence>
<dbReference type="InterPro" id="IPR017896">
    <property type="entry name" value="4Fe4S_Fe-S-bd"/>
</dbReference>
<dbReference type="Gene3D" id="3.30.70.20">
    <property type="match status" value="2"/>
</dbReference>
<evidence type="ECO:0000256" key="1">
    <source>
        <dbReference type="ARBA" id="ARBA00022485"/>
    </source>
</evidence>
<dbReference type="Pfam" id="PF12838">
    <property type="entry name" value="Fer4_7"/>
    <property type="match status" value="1"/>
</dbReference>
<dbReference type="EMBL" id="CP011412">
    <property type="protein sequence ID" value="AKH20986.1"/>
    <property type="molecule type" value="Genomic_DNA"/>
</dbReference>
<feature type="domain" description="4Fe-4S ferredoxin-type" evidence="5">
    <location>
        <begin position="264"/>
        <end position="294"/>
    </location>
</feature>
<accession>A0A0F7JWS6</accession>
<protein>
    <recommendedName>
        <fullName evidence="5">4Fe-4S ferredoxin-type domain-containing protein</fullName>
    </recommendedName>
</protein>
<dbReference type="GO" id="GO:0051539">
    <property type="term" value="F:4 iron, 4 sulfur cluster binding"/>
    <property type="evidence" value="ECO:0007669"/>
    <property type="project" value="UniProtKB-KW"/>
</dbReference>
<keyword evidence="4" id="KW-0411">Iron-sulfur</keyword>
<gene>
    <name evidence="6" type="ORF">AAY24_12210</name>
</gene>
<dbReference type="Proteomes" id="UP000034410">
    <property type="component" value="Chromosome"/>
</dbReference>
<evidence type="ECO:0000256" key="4">
    <source>
        <dbReference type="ARBA" id="ARBA00023014"/>
    </source>
</evidence>
<dbReference type="AlphaFoldDB" id="A0A0F7JWS6"/>
<dbReference type="KEGG" id="seds:AAY24_12210"/>
<dbReference type="PROSITE" id="PS00198">
    <property type="entry name" value="4FE4S_FER_1"/>
    <property type="match status" value="2"/>
</dbReference>
<organism evidence="6 7">
    <name type="scientific">Sedimenticola thiotaurini</name>
    <dbReference type="NCBI Taxonomy" id="1543721"/>
    <lineage>
        <taxon>Bacteria</taxon>
        <taxon>Pseudomonadati</taxon>
        <taxon>Pseudomonadota</taxon>
        <taxon>Gammaproteobacteria</taxon>
        <taxon>Chromatiales</taxon>
        <taxon>Sedimenticolaceae</taxon>
        <taxon>Sedimenticola</taxon>
    </lineage>
</organism>
<feature type="domain" description="4Fe-4S ferredoxin-type" evidence="5">
    <location>
        <begin position="52"/>
        <end position="81"/>
    </location>
</feature>
<evidence type="ECO:0000313" key="7">
    <source>
        <dbReference type="Proteomes" id="UP000034410"/>
    </source>
</evidence>
<feature type="domain" description="4Fe-4S ferredoxin-type" evidence="5">
    <location>
        <begin position="297"/>
        <end position="326"/>
    </location>
</feature>
<name>A0A0F7JWS6_9GAMM</name>
<dbReference type="GO" id="GO:0046872">
    <property type="term" value="F:metal ion binding"/>
    <property type="evidence" value="ECO:0007669"/>
    <property type="project" value="UniProtKB-KW"/>
</dbReference>
<dbReference type="InterPro" id="IPR017900">
    <property type="entry name" value="4Fe4S_Fe_S_CS"/>
</dbReference>
<evidence type="ECO:0000256" key="2">
    <source>
        <dbReference type="ARBA" id="ARBA00022723"/>
    </source>
</evidence>
<dbReference type="PANTHER" id="PTHR24960:SF79">
    <property type="entry name" value="PHOTOSYSTEM I IRON-SULFUR CENTER"/>
    <property type="match status" value="1"/>
</dbReference>
<evidence type="ECO:0000256" key="3">
    <source>
        <dbReference type="ARBA" id="ARBA00023004"/>
    </source>
</evidence>
<keyword evidence="3" id="KW-0408">Iron</keyword>
<keyword evidence="1" id="KW-0004">4Fe-4S</keyword>
<keyword evidence="2" id="KW-0479">Metal-binding</keyword>
<sequence length="383" mass="41872">MQLTAHEQADGFLNLSELIIEEELCTNLRGRTLTCTNCQDICPSDALSLSPDAIDLDPDRCTGCNSCLPGCPAGALRSRGFVPERFIATLADQAQVDLHCRASSDKGGGIVIPCHSVLDARLIAAARAEGVSVLGLHGLNNCEGCRYGDARESIEKVVQTVSEWLGEGAPRIELTPDSVTAGKTREYQDQPHLSRRAFLRFGGAQAVNQAVDWIVPGLDPEEQDEEALPFYQSSVYPQRAVQYQSVLVSRADRVPWRLTGPLPWRLRSVSADCSGCLVCGERCPTGALCALETAERRELSFDPTLCTDCSLCERICPEQAMIPQAAGRLDELDRGRVQLFLRRQRPCSRCGTPFVPADQATDQCQVCSNEQELDEAWLDMLSG</sequence>
<dbReference type="RefSeq" id="WP_046859915.1">
    <property type="nucleotide sequence ID" value="NZ_CP011412.1"/>
</dbReference>
<reference evidence="6 7" key="1">
    <citation type="journal article" date="2015" name="Genome Announc.">
        <title>Complete Genome Sequence of Sedimenticola thiotaurini Strain SIP-G1, a Polyphosphate- and Polyhydroxyalkanoate-Accumulating Sulfur-Oxidizing Gammaproteobacterium Isolated from Salt Marsh Sediments.</title>
        <authorList>
            <person name="Flood B.E."/>
            <person name="Jones D.S."/>
            <person name="Bailey J.V."/>
        </authorList>
    </citation>
    <scope>NUCLEOTIDE SEQUENCE [LARGE SCALE GENOMIC DNA]</scope>
    <source>
        <strain evidence="6 7">SIP-G1</strain>
    </source>
</reference>
<dbReference type="OrthoDB" id="6117400at2"/>
<dbReference type="SUPFAM" id="SSF54862">
    <property type="entry name" value="4Fe-4S ferredoxins"/>
    <property type="match status" value="1"/>
</dbReference>